<comment type="caution">
    <text evidence="3">The sequence shown here is derived from an EMBL/GenBank/DDBJ whole genome shotgun (WGS) entry which is preliminary data.</text>
</comment>
<protein>
    <submittedName>
        <fullName evidence="3">Uncharacterized protein</fullName>
    </submittedName>
</protein>
<name>A0A814LC55_ADIRI</name>
<evidence type="ECO:0000313" key="3">
    <source>
        <dbReference type="EMBL" id="CAF1063803.1"/>
    </source>
</evidence>
<evidence type="ECO:0000313" key="4">
    <source>
        <dbReference type="EMBL" id="CAF1385118.1"/>
    </source>
</evidence>
<keyword evidence="1" id="KW-0472">Membrane</keyword>
<reference evidence="3" key="1">
    <citation type="submission" date="2021-02" db="EMBL/GenBank/DDBJ databases">
        <authorList>
            <person name="Nowell W R."/>
        </authorList>
    </citation>
    <scope>NUCLEOTIDE SEQUENCE</scope>
</reference>
<organism evidence="3 5">
    <name type="scientific">Adineta ricciae</name>
    <name type="common">Rotifer</name>
    <dbReference type="NCBI Taxonomy" id="249248"/>
    <lineage>
        <taxon>Eukaryota</taxon>
        <taxon>Metazoa</taxon>
        <taxon>Spiralia</taxon>
        <taxon>Gnathifera</taxon>
        <taxon>Rotifera</taxon>
        <taxon>Eurotatoria</taxon>
        <taxon>Bdelloidea</taxon>
        <taxon>Adinetida</taxon>
        <taxon>Adinetidae</taxon>
        <taxon>Adineta</taxon>
    </lineage>
</organism>
<keyword evidence="2" id="KW-0732">Signal</keyword>
<keyword evidence="1" id="KW-0812">Transmembrane</keyword>
<evidence type="ECO:0000256" key="1">
    <source>
        <dbReference type="SAM" id="Phobius"/>
    </source>
</evidence>
<evidence type="ECO:0000256" key="2">
    <source>
        <dbReference type="SAM" id="SignalP"/>
    </source>
</evidence>
<keyword evidence="5" id="KW-1185">Reference proteome</keyword>
<dbReference type="AlphaFoldDB" id="A0A814LC55"/>
<gene>
    <name evidence="4" type="ORF">EDS130_LOCUS35155</name>
    <name evidence="3" type="ORF">XAT740_LOCUS16433</name>
</gene>
<feature type="chain" id="PRO_5036225114" evidence="2">
    <location>
        <begin position="22"/>
        <end position="150"/>
    </location>
</feature>
<evidence type="ECO:0000313" key="5">
    <source>
        <dbReference type="Proteomes" id="UP000663828"/>
    </source>
</evidence>
<feature type="transmembrane region" description="Helical" evidence="1">
    <location>
        <begin position="76"/>
        <end position="96"/>
    </location>
</feature>
<dbReference type="Proteomes" id="UP000663828">
    <property type="component" value="Unassembled WGS sequence"/>
</dbReference>
<keyword evidence="1" id="KW-1133">Transmembrane helix</keyword>
<proteinExistence type="predicted"/>
<dbReference type="EMBL" id="CAJNOR010001046">
    <property type="protein sequence ID" value="CAF1063803.1"/>
    <property type="molecule type" value="Genomic_DNA"/>
</dbReference>
<feature type="signal peptide" evidence="2">
    <location>
        <begin position="1"/>
        <end position="21"/>
    </location>
</feature>
<accession>A0A814LC55</accession>
<dbReference type="Proteomes" id="UP000663852">
    <property type="component" value="Unassembled WGS sequence"/>
</dbReference>
<dbReference type="EMBL" id="CAJNOJ010000304">
    <property type="protein sequence ID" value="CAF1385118.1"/>
    <property type="molecule type" value="Genomic_DNA"/>
</dbReference>
<sequence>MRSIIIFSALFLCGMSAPIYSNYEQYVKYEILNKTTTNPTTIYSTKKFISTNKMNIVDEAEHSSNKIDNFVKSCKIIIPSILGLIIFLYTVLFYIIKFYKNNCTFKWSWIKPKTPEEYQRRHQSSQEQQIALTQLIRHLQETSQTIYSVT</sequence>